<accession>A0A923HI94</accession>
<evidence type="ECO:0000259" key="8">
    <source>
        <dbReference type="Pfam" id="PF00171"/>
    </source>
</evidence>
<evidence type="ECO:0000313" key="10">
    <source>
        <dbReference type="Proteomes" id="UP000656244"/>
    </source>
</evidence>
<evidence type="ECO:0000256" key="6">
    <source>
        <dbReference type="PROSITE-ProRule" id="PRU10007"/>
    </source>
</evidence>
<dbReference type="EC" id="1.2.1.3" evidence="5"/>
<dbReference type="FunFam" id="3.40.309.10:FF:000018">
    <property type="entry name" value="Alpha-aminoadipic semialdehyde dehydrogenase"/>
    <property type="match status" value="1"/>
</dbReference>
<dbReference type="InterPro" id="IPR029510">
    <property type="entry name" value="Ald_DH_CS_GLU"/>
</dbReference>
<proteinExistence type="inferred from homology"/>
<keyword evidence="10" id="KW-1185">Reference proteome</keyword>
<dbReference type="PROSITE" id="PS00687">
    <property type="entry name" value="ALDEHYDE_DEHYDR_GLU"/>
    <property type="match status" value="1"/>
</dbReference>
<feature type="domain" description="Aldehyde dehydrogenase" evidence="8">
    <location>
        <begin position="37"/>
        <end position="498"/>
    </location>
</feature>
<keyword evidence="4" id="KW-0520">NAD</keyword>
<evidence type="ECO:0000313" key="9">
    <source>
        <dbReference type="EMBL" id="MBC3759795.1"/>
    </source>
</evidence>
<organism evidence="9 10">
    <name type="scientific">Hyunsoonleella aquatilis</name>
    <dbReference type="NCBI Taxonomy" id="2762758"/>
    <lineage>
        <taxon>Bacteria</taxon>
        <taxon>Pseudomonadati</taxon>
        <taxon>Bacteroidota</taxon>
        <taxon>Flavobacteriia</taxon>
        <taxon>Flavobacteriales</taxon>
        <taxon>Flavobacteriaceae</taxon>
    </lineage>
</organism>
<dbReference type="AlphaFoldDB" id="A0A923HI94"/>
<evidence type="ECO:0000256" key="3">
    <source>
        <dbReference type="ARBA" id="ARBA00023002"/>
    </source>
</evidence>
<dbReference type="Proteomes" id="UP000656244">
    <property type="component" value="Unassembled WGS sequence"/>
</dbReference>
<dbReference type="InterPro" id="IPR015590">
    <property type="entry name" value="Aldehyde_DH_dom"/>
</dbReference>
<dbReference type="InterPro" id="IPR016163">
    <property type="entry name" value="Ald_DH_C"/>
</dbReference>
<dbReference type="InterPro" id="IPR016161">
    <property type="entry name" value="Ald_DH/histidinol_DH"/>
</dbReference>
<reference evidence="9" key="1">
    <citation type="submission" date="2020-08" db="EMBL/GenBank/DDBJ databases">
        <title>Hyunsoonleella sp. strain SJ7 genome sequencing and assembly.</title>
        <authorList>
            <person name="Kim I."/>
        </authorList>
    </citation>
    <scope>NUCLEOTIDE SEQUENCE</scope>
    <source>
        <strain evidence="9">SJ7</strain>
    </source>
</reference>
<dbReference type="InterPro" id="IPR044638">
    <property type="entry name" value="ALDH7A1-like"/>
</dbReference>
<gene>
    <name evidence="9" type="ORF">H7U19_15385</name>
</gene>
<evidence type="ECO:0000256" key="1">
    <source>
        <dbReference type="ARBA" id="ARBA00009986"/>
    </source>
</evidence>
<dbReference type="CDD" id="cd07130">
    <property type="entry name" value="ALDH_F7_AASADH"/>
    <property type="match status" value="1"/>
</dbReference>
<sequence length="517" mass="55974">MSVIATDFGIDQALKTLGVLAVNEGTSTGSFHFANGKILESYSPVDGQLIAKVETTTKADYETAMKVAVKAFKTWRLKPAPQRGEIVRQFGEKLREKKEALGKLVSYEMGKSYQEGLGEVQEMIDICDFAVGLSRQLHGLTMHSERPGHRMYEQYHPLGVVGIISAFNFPVAVWSWNTALAWICGDVCVWKPSEKTPICGVACQNIIAEVLKENNLPEGISCLINGDYKVGEFMTKDTRIPLISATGSTRMGKIVAQEVAGRLGKSLLELGGNNAIIVTPEADIKMTVIGAVFGAVGTAGQRCTSTRRLIIHESIYDKVRNAIVDAYGQLKIGNPLDENNHVGPLIDTDAVKMYKDALKKVVEEGGNIIVEGGVLSGEGYESGCYVKPAIAEAQPHFEIVQHETFAPVLYLLKYSGDVENAIEIQNNVTQGLSSAIMTNNLREAERFLSHAGSDCGIANVNIGTSGAEIGGAFGGEKETGGGRESGSDAWKIYMRRQTNTINYTTELPLAQGIKFDL</sequence>
<dbReference type="InterPro" id="IPR016162">
    <property type="entry name" value="Ald_DH_N"/>
</dbReference>
<evidence type="ECO:0000256" key="7">
    <source>
        <dbReference type="RuleBase" id="RU003345"/>
    </source>
</evidence>
<dbReference type="RefSeq" id="WP_186563768.1">
    <property type="nucleotide sequence ID" value="NZ_JACNMF010000006.1"/>
</dbReference>
<dbReference type="PANTHER" id="PTHR43521:SF1">
    <property type="entry name" value="ALPHA-AMINOADIPIC SEMIALDEHYDE DEHYDROGENASE"/>
    <property type="match status" value="1"/>
</dbReference>
<dbReference type="GO" id="GO:0004029">
    <property type="term" value="F:aldehyde dehydrogenase (NAD+) activity"/>
    <property type="evidence" value="ECO:0007669"/>
    <property type="project" value="UniProtKB-EC"/>
</dbReference>
<name>A0A923HI94_9FLAO</name>
<evidence type="ECO:0000256" key="2">
    <source>
        <dbReference type="ARBA" id="ARBA00011881"/>
    </source>
</evidence>
<dbReference type="EMBL" id="JACNMF010000006">
    <property type="protein sequence ID" value="MBC3759795.1"/>
    <property type="molecule type" value="Genomic_DNA"/>
</dbReference>
<comment type="similarity">
    <text evidence="1 7">Belongs to the aldehyde dehydrogenase family.</text>
</comment>
<evidence type="ECO:0000256" key="5">
    <source>
        <dbReference type="ARBA" id="ARBA00024226"/>
    </source>
</evidence>
<dbReference type="Pfam" id="PF00171">
    <property type="entry name" value="Aldedh"/>
    <property type="match status" value="1"/>
</dbReference>
<comment type="caution">
    <text evidence="9">The sequence shown here is derived from an EMBL/GenBank/DDBJ whole genome shotgun (WGS) entry which is preliminary data.</text>
</comment>
<dbReference type="SUPFAM" id="SSF53720">
    <property type="entry name" value="ALDH-like"/>
    <property type="match status" value="1"/>
</dbReference>
<keyword evidence="3 7" id="KW-0560">Oxidoreductase</keyword>
<dbReference type="PANTHER" id="PTHR43521">
    <property type="entry name" value="ALPHA-AMINOADIPIC SEMIALDEHYDE DEHYDROGENASE"/>
    <property type="match status" value="1"/>
</dbReference>
<protein>
    <recommendedName>
        <fullName evidence="5">aldehyde dehydrogenase (NAD(+))</fullName>
        <ecNumber evidence="5">1.2.1.3</ecNumber>
    </recommendedName>
</protein>
<dbReference type="Gene3D" id="3.40.309.10">
    <property type="entry name" value="Aldehyde Dehydrogenase, Chain A, domain 2"/>
    <property type="match status" value="1"/>
</dbReference>
<evidence type="ECO:0000256" key="4">
    <source>
        <dbReference type="ARBA" id="ARBA00023027"/>
    </source>
</evidence>
<dbReference type="Gene3D" id="3.40.605.10">
    <property type="entry name" value="Aldehyde Dehydrogenase, Chain A, domain 1"/>
    <property type="match status" value="1"/>
</dbReference>
<feature type="active site" evidence="6">
    <location>
        <position position="269"/>
    </location>
</feature>
<comment type="subunit">
    <text evidence="2">Homotetramer.</text>
</comment>